<organism evidence="1 2">
    <name type="scientific">Escherichia phage IME08</name>
    <dbReference type="NCBI Taxonomy" id="698728"/>
    <lineage>
        <taxon>Viruses</taxon>
        <taxon>Duplodnaviria</taxon>
        <taxon>Heunggongvirae</taxon>
        <taxon>Uroviricota</taxon>
        <taxon>Caudoviricetes</taxon>
        <taxon>Pantevenvirales</taxon>
        <taxon>Straboviridae</taxon>
        <taxon>Tevenvirinae</taxon>
        <taxon>Dhakavirus</taxon>
        <taxon>Dhakavirus ime08</taxon>
    </lineage>
</organism>
<reference evidence="1 2" key="2">
    <citation type="journal article" date="2011" name="Virol. J.">
        <title>Sequence characteristics of T4-like bacteriophage IME08 benome termini revealed by high throughput sequencing.</title>
        <authorList>
            <person name="Jiang X."/>
            <person name="Jiang H."/>
            <person name="Li C."/>
            <person name="Wang S."/>
            <person name="Mi Z."/>
            <person name="An X."/>
            <person name="Chen J."/>
            <person name="Tong Y."/>
        </authorList>
    </citation>
    <scope>NUCLEOTIDE SEQUENCE [LARGE SCALE GENOMIC DNA]</scope>
</reference>
<evidence type="ECO:0000313" key="1">
    <source>
        <dbReference type="EMBL" id="ADI55426.1"/>
    </source>
</evidence>
<reference evidence="1 2" key="1">
    <citation type="journal article" date="2011" name="Arch. Virol.">
        <title>The complete genome sequence of a novel T4-like bacteriophage, IME08.</title>
        <authorList>
            <person name="Jiang H."/>
            <person name="Jiang X."/>
            <person name="Wang S."/>
            <person name="Li C."/>
            <person name="Chen B."/>
            <person name="An X."/>
            <person name="Mi Z."/>
            <person name="Chen J."/>
            <person name="Tong Y."/>
        </authorList>
    </citation>
    <scope>NUCLEOTIDE SEQUENCE [LARGE SCALE GENOMIC DNA]</scope>
</reference>
<dbReference type="GeneID" id="9384423"/>
<evidence type="ECO:0000313" key="2">
    <source>
        <dbReference type="Proteomes" id="UP000201129"/>
    </source>
</evidence>
<dbReference type="RefSeq" id="YP_003734247.1">
    <property type="nucleotide sequence ID" value="NC_014260.1"/>
</dbReference>
<gene>
    <name evidence="1" type="primary">tk.2</name>
</gene>
<dbReference type="KEGG" id="vg:9384423"/>
<dbReference type="InterPro" id="IPR055861">
    <property type="entry name" value="DUF7438"/>
</dbReference>
<dbReference type="Proteomes" id="UP000201129">
    <property type="component" value="Segment"/>
</dbReference>
<name>D7RMB0_9CAUD</name>
<sequence length="69" mass="8092">MLLKGAMVMSLSKEQKDKLFELIHELLDEHTEANAFYDEYGPIDAEHQEEFANRFDEKENELIAYVNSL</sequence>
<keyword evidence="2" id="KW-1185">Reference proteome</keyword>
<proteinExistence type="predicted"/>
<accession>D7RMB0</accession>
<dbReference type="OrthoDB" id="26627at10239"/>
<protein>
    <submittedName>
        <fullName evidence="1">Uncharacterized protein tk.2</fullName>
    </submittedName>
</protein>
<dbReference type="EMBL" id="HM071924">
    <property type="protein sequence ID" value="ADI55426.1"/>
    <property type="molecule type" value="Genomic_DNA"/>
</dbReference>
<dbReference type="Pfam" id="PF24219">
    <property type="entry name" value="DUF7438"/>
    <property type="match status" value="1"/>
</dbReference>